<dbReference type="InterPro" id="IPR018392">
    <property type="entry name" value="LysM"/>
</dbReference>
<feature type="domain" description="LysM" evidence="1">
    <location>
        <begin position="49"/>
        <end position="97"/>
    </location>
</feature>
<accession>A0A6M6JTP0</accession>
<dbReference type="EMBL" id="CP053564">
    <property type="protein sequence ID" value="QJY50785.1"/>
    <property type="molecule type" value="Genomic_DNA"/>
</dbReference>
<dbReference type="InterPro" id="IPR036779">
    <property type="entry name" value="LysM_dom_sf"/>
</dbReference>
<gene>
    <name evidence="2" type="ORF">HOP40_20935</name>
</gene>
<sequence length="108" mass="11581">MTAPAPPGYPANSRYAGVPTVTRTLADGRTVTFLRARIVPRPEAFATMSEHTVAPHDRLDTLAATYHGDSELWWRIADANAAVDPDDLLAAGTRIRIGHPEGLPGVPL</sequence>
<dbReference type="AlphaFoldDB" id="A0A6M6JTP0"/>
<name>A0A6M6JTP0_9PSEU</name>
<keyword evidence="3" id="KW-1185">Reference proteome</keyword>
<dbReference type="KEGG" id="pbro:HOP40_20935"/>
<dbReference type="Gene3D" id="3.10.350.10">
    <property type="entry name" value="LysM domain"/>
    <property type="match status" value="1"/>
</dbReference>
<dbReference type="Proteomes" id="UP000505377">
    <property type="component" value="Chromosome"/>
</dbReference>
<dbReference type="PROSITE" id="PS51782">
    <property type="entry name" value="LYSM"/>
    <property type="match status" value="1"/>
</dbReference>
<organism evidence="2 3">
    <name type="scientific">Pseudonocardia broussonetiae</name>
    <dbReference type="NCBI Taxonomy" id="2736640"/>
    <lineage>
        <taxon>Bacteria</taxon>
        <taxon>Bacillati</taxon>
        <taxon>Actinomycetota</taxon>
        <taxon>Actinomycetes</taxon>
        <taxon>Pseudonocardiales</taxon>
        <taxon>Pseudonocardiaceae</taxon>
        <taxon>Pseudonocardia</taxon>
    </lineage>
</organism>
<proteinExistence type="predicted"/>
<evidence type="ECO:0000259" key="1">
    <source>
        <dbReference type="PROSITE" id="PS51782"/>
    </source>
</evidence>
<evidence type="ECO:0000313" key="3">
    <source>
        <dbReference type="Proteomes" id="UP000505377"/>
    </source>
</evidence>
<protein>
    <submittedName>
        <fullName evidence="2">LysM peptidoglycan-binding domain-containing protein</fullName>
    </submittedName>
</protein>
<reference evidence="2 3" key="1">
    <citation type="submission" date="2020-05" db="EMBL/GenBank/DDBJ databases">
        <authorList>
            <person name="Mo P."/>
        </authorList>
    </citation>
    <scope>NUCLEOTIDE SEQUENCE [LARGE SCALE GENOMIC DNA]</scope>
    <source>
        <strain evidence="2 3">Gen01</strain>
    </source>
</reference>
<evidence type="ECO:0000313" key="2">
    <source>
        <dbReference type="EMBL" id="QJY50785.1"/>
    </source>
</evidence>